<evidence type="ECO:0008006" key="4">
    <source>
        <dbReference type="Google" id="ProtNLM"/>
    </source>
</evidence>
<evidence type="ECO:0000256" key="1">
    <source>
        <dbReference type="SAM" id="SignalP"/>
    </source>
</evidence>
<gene>
    <name evidence="2" type="ORF">GCM10022295_93010</name>
</gene>
<evidence type="ECO:0000313" key="3">
    <source>
        <dbReference type="Proteomes" id="UP001500707"/>
    </source>
</evidence>
<comment type="caution">
    <text evidence="2">The sequence shown here is derived from an EMBL/GenBank/DDBJ whole genome shotgun (WGS) entry which is preliminary data.</text>
</comment>
<organism evidence="2 3">
    <name type="scientific">Streptomyces osmaniensis</name>
    <dbReference type="NCBI Taxonomy" id="593134"/>
    <lineage>
        <taxon>Bacteria</taxon>
        <taxon>Bacillati</taxon>
        <taxon>Actinomycetota</taxon>
        <taxon>Actinomycetes</taxon>
        <taxon>Kitasatosporales</taxon>
        <taxon>Streptomycetaceae</taxon>
        <taxon>Streptomyces</taxon>
    </lineage>
</organism>
<feature type="chain" id="PRO_5045478408" description="Secreted protein" evidence="1">
    <location>
        <begin position="24"/>
        <end position="159"/>
    </location>
</feature>
<proteinExistence type="predicted"/>
<accession>A0ABP6Z3V0</accession>
<dbReference type="EMBL" id="BAABCE010000053">
    <property type="protein sequence ID" value="GAA3598050.1"/>
    <property type="molecule type" value="Genomic_DNA"/>
</dbReference>
<name>A0ABP6Z3V0_9ACTN</name>
<dbReference type="Proteomes" id="UP001500707">
    <property type="component" value="Unassembled WGS sequence"/>
</dbReference>
<reference evidence="3" key="1">
    <citation type="journal article" date="2019" name="Int. J. Syst. Evol. Microbiol.">
        <title>The Global Catalogue of Microorganisms (GCM) 10K type strain sequencing project: providing services to taxonomists for standard genome sequencing and annotation.</title>
        <authorList>
            <consortium name="The Broad Institute Genomics Platform"/>
            <consortium name="The Broad Institute Genome Sequencing Center for Infectious Disease"/>
            <person name="Wu L."/>
            <person name="Ma J."/>
        </authorList>
    </citation>
    <scope>NUCLEOTIDE SEQUENCE [LARGE SCALE GENOMIC DNA]</scope>
    <source>
        <strain evidence="3">JCM 17656</strain>
    </source>
</reference>
<keyword evidence="1" id="KW-0732">Signal</keyword>
<protein>
    <recommendedName>
        <fullName evidence="4">Secreted protein</fullName>
    </recommendedName>
</protein>
<feature type="signal peptide" evidence="1">
    <location>
        <begin position="1"/>
        <end position="23"/>
    </location>
</feature>
<keyword evidence="3" id="KW-1185">Reference proteome</keyword>
<evidence type="ECO:0000313" key="2">
    <source>
        <dbReference type="EMBL" id="GAA3598050.1"/>
    </source>
</evidence>
<sequence>MKLVMTAAAAVLALGIGSMPAYAQDDNPGASEACVIQNQGNGNNIACGDLVVGDNSIVGEAHQVRRSSTSTPQYTIENQTDQILTFTCSSCSPDVLTIQPNTSGTTTLAGTSEAFVGYAGTNAELFLGGNPLNTCLLVPSPLTCAADDPGTHIVIGLES</sequence>